<evidence type="ECO:0000313" key="2">
    <source>
        <dbReference type="Proteomes" id="UP000661507"/>
    </source>
</evidence>
<comment type="caution">
    <text evidence="1">The sequence shown here is derived from an EMBL/GenBank/DDBJ whole genome shotgun (WGS) entry which is preliminary data.</text>
</comment>
<dbReference type="AlphaFoldDB" id="A0A917NTD9"/>
<accession>A0A917NTD9</accession>
<dbReference type="PANTHER" id="PTHR34846">
    <property type="entry name" value="4-CARBOXYMUCONOLACTONE DECARBOXYLASE FAMILY PROTEIN (AFU_ORTHOLOGUE AFUA_6G11590)"/>
    <property type="match status" value="1"/>
</dbReference>
<dbReference type="PANTHER" id="PTHR34846:SF11">
    <property type="entry name" value="4-CARBOXYMUCONOLACTONE DECARBOXYLASE FAMILY PROTEIN (AFU_ORTHOLOGUE AFUA_6G11590)"/>
    <property type="match status" value="1"/>
</dbReference>
<name>A0A917NTD9_9PROT</name>
<dbReference type="RefSeq" id="WP_188969309.1">
    <property type="nucleotide sequence ID" value="NZ_BMKW01000009.1"/>
</dbReference>
<dbReference type="InterPro" id="IPR029032">
    <property type="entry name" value="AhpD-like"/>
</dbReference>
<reference evidence="1" key="2">
    <citation type="submission" date="2020-09" db="EMBL/GenBank/DDBJ databases">
        <authorList>
            <person name="Sun Q."/>
            <person name="Zhou Y."/>
        </authorList>
    </citation>
    <scope>NUCLEOTIDE SEQUENCE</scope>
    <source>
        <strain evidence="1">CGMCC 1.3617</strain>
    </source>
</reference>
<gene>
    <name evidence="1" type="primary">pcaC</name>
    <name evidence="1" type="ORF">GCM10011320_36790</name>
</gene>
<dbReference type="EMBL" id="BMKW01000009">
    <property type="protein sequence ID" value="GGJ26042.1"/>
    <property type="molecule type" value="Genomic_DNA"/>
</dbReference>
<sequence>MPRIPLPATREDLGDDAQRAVWDTVVSGPRGRVIGPLRAAIHAPVLAQAWSSLGESLRFGTSLGKRLSELAIIVTGRRWSAQVEWFVHAQAAADAGLEAIVIDAIRDGRAPPFTQPDDALIYDYARLLLRDGNVPAALHARVTQRFGVKGVVELTALVGYYSMVAMTLNAHEVPLPDGAVAPLAAPTEGLFDQPPPG</sequence>
<proteinExistence type="predicted"/>
<organism evidence="1 2">
    <name type="scientific">Neoroseomonas lacus</name>
    <dbReference type="NCBI Taxonomy" id="287609"/>
    <lineage>
        <taxon>Bacteria</taxon>
        <taxon>Pseudomonadati</taxon>
        <taxon>Pseudomonadota</taxon>
        <taxon>Alphaproteobacteria</taxon>
        <taxon>Acetobacterales</taxon>
        <taxon>Acetobacteraceae</taxon>
        <taxon>Neoroseomonas</taxon>
    </lineage>
</organism>
<evidence type="ECO:0000313" key="1">
    <source>
        <dbReference type="EMBL" id="GGJ26042.1"/>
    </source>
</evidence>
<reference evidence="1" key="1">
    <citation type="journal article" date="2014" name="Int. J. Syst. Evol. Microbiol.">
        <title>Complete genome sequence of Corynebacterium casei LMG S-19264T (=DSM 44701T), isolated from a smear-ripened cheese.</title>
        <authorList>
            <consortium name="US DOE Joint Genome Institute (JGI-PGF)"/>
            <person name="Walter F."/>
            <person name="Albersmeier A."/>
            <person name="Kalinowski J."/>
            <person name="Ruckert C."/>
        </authorList>
    </citation>
    <scope>NUCLEOTIDE SEQUENCE</scope>
    <source>
        <strain evidence="1">CGMCC 1.3617</strain>
    </source>
</reference>
<dbReference type="Gene3D" id="1.20.1290.10">
    <property type="entry name" value="AhpD-like"/>
    <property type="match status" value="1"/>
</dbReference>
<dbReference type="Proteomes" id="UP000661507">
    <property type="component" value="Unassembled WGS sequence"/>
</dbReference>
<protein>
    <submittedName>
        <fullName evidence="1">Carboxymuconolactone decarboxylase</fullName>
    </submittedName>
</protein>
<keyword evidence="2" id="KW-1185">Reference proteome</keyword>
<dbReference type="SUPFAM" id="SSF69118">
    <property type="entry name" value="AhpD-like"/>
    <property type="match status" value="1"/>
</dbReference>